<dbReference type="InterPro" id="IPR002305">
    <property type="entry name" value="aa-tRNA-synth_Ic"/>
</dbReference>
<evidence type="ECO:0000313" key="12">
    <source>
        <dbReference type="Proteomes" id="UP000188729"/>
    </source>
</evidence>
<gene>
    <name evidence="9 11" type="primary">tyrS</name>
    <name evidence="11" type="ORF">SPHI_00070</name>
</gene>
<evidence type="ECO:0000313" key="11">
    <source>
        <dbReference type="EMBL" id="ONF97379.1"/>
    </source>
</evidence>
<keyword evidence="12" id="KW-1185">Reference proteome</keyword>
<dbReference type="GO" id="GO:0004831">
    <property type="term" value="F:tyrosine-tRNA ligase activity"/>
    <property type="evidence" value="ECO:0007669"/>
    <property type="project" value="UniProtKB-UniRule"/>
</dbReference>
<accession>A0A1V2EYY1</accession>
<evidence type="ECO:0000256" key="8">
    <source>
        <dbReference type="ARBA" id="ARBA00048248"/>
    </source>
</evidence>
<dbReference type="Proteomes" id="UP000188729">
    <property type="component" value="Unassembled WGS sequence"/>
</dbReference>
<dbReference type="InterPro" id="IPR014729">
    <property type="entry name" value="Rossmann-like_a/b/a_fold"/>
</dbReference>
<dbReference type="EC" id="6.1.1.1" evidence="9"/>
<feature type="binding site" evidence="9">
    <location>
        <position position="222"/>
    </location>
    <ligand>
        <name>L-tyrosine</name>
        <dbReference type="ChEBI" id="CHEBI:58315"/>
    </ligand>
</feature>
<dbReference type="FunFam" id="3.40.50.620:FF:000008">
    <property type="entry name" value="Tyrosine--tRNA ligase"/>
    <property type="match status" value="1"/>
</dbReference>
<dbReference type="SUPFAM" id="SSF55174">
    <property type="entry name" value="Alpha-L RNA-binding motif"/>
    <property type="match status" value="1"/>
</dbReference>
<evidence type="ECO:0000256" key="1">
    <source>
        <dbReference type="ARBA" id="ARBA00022490"/>
    </source>
</evidence>
<dbReference type="PANTHER" id="PTHR11766:SF0">
    <property type="entry name" value="TYROSINE--TRNA LIGASE, MITOCHONDRIAL"/>
    <property type="match status" value="1"/>
</dbReference>
<proteinExistence type="inferred from homology"/>
<dbReference type="Gene3D" id="1.10.240.10">
    <property type="entry name" value="Tyrosyl-Transfer RNA Synthetase"/>
    <property type="match status" value="1"/>
</dbReference>
<feature type="short sequence motif" description="'HIGH' region" evidence="9">
    <location>
        <begin position="86"/>
        <end position="95"/>
    </location>
</feature>
<keyword evidence="4 9" id="KW-0067">ATP-binding</keyword>
<comment type="catalytic activity">
    <reaction evidence="8 9">
        <text>tRNA(Tyr) + L-tyrosine + ATP = L-tyrosyl-tRNA(Tyr) + AMP + diphosphate + H(+)</text>
        <dbReference type="Rhea" id="RHEA:10220"/>
        <dbReference type="Rhea" id="RHEA-COMP:9706"/>
        <dbReference type="Rhea" id="RHEA-COMP:9707"/>
        <dbReference type="ChEBI" id="CHEBI:15378"/>
        <dbReference type="ChEBI" id="CHEBI:30616"/>
        <dbReference type="ChEBI" id="CHEBI:33019"/>
        <dbReference type="ChEBI" id="CHEBI:58315"/>
        <dbReference type="ChEBI" id="CHEBI:78442"/>
        <dbReference type="ChEBI" id="CHEBI:78536"/>
        <dbReference type="ChEBI" id="CHEBI:456215"/>
        <dbReference type="EC" id="6.1.1.1"/>
    </reaction>
</comment>
<dbReference type="Gene3D" id="3.10.290.10">
    <property type="entry name" value="RNA-binding S4 domain"/>
    <property type="match status" value="1"/>
</dbReference>
<feature type="binding site" evidence="9">
    <location>
        <position position="81"/>
    </location>
    <ligand>
        <name>L-tyrosine</name>
        <dbReference type="ChEBI" id="CHEBI:58315"/>
    </ligand>
</feature>
<dbReference type="Pfam" id="PF00579">
    <property type="entry name" value="tRNA-synt_1b"/>
    <property type="match status" value="1"/>
</dbReference>
<keyword evidence="3 9" id="KW-0547">Nucleotide-binding</keyword>
<dbReference type="HAMAP" id="MF_02006">
    <property type="entry name" value="Tyr_tRNA_synth_type1"/>
    <property type="match status" value="1"/>
</dbReference>
<dbReference type="GO" id="GO:0005829">
    <property type="term" value="C:cytosol"/>
    <property type="evidence" value="ECO:0007669"/>
    <property type="project" value="TreeGrafter"/>
</dbReference>
<evidence type="ECO:0000256" key="5">
    <source>
        <dbReference type="ARBA" id="ARBA00022884"/>
    </source>
</evidence>
<keyword evidence="1 9" id="KW-0963">Cytoplasm</keyword>
<feature type="short sequence motif" description="'KMSKS' region" evidence="9">
    <location>
        <begin position="278"/>
        <end position="282"/>
    </location>
</feature>
<organism evidence="11 12">
    <name type="scientific">Sphingomonas jeddahensis</name>
    <dbReference type="NCBI Taxonomy" id="1915074"/>
    <lineage>
        <taxon>Bacteria</taxon>
        <taxon>Pseudomonadati</taxon>
        <taxon>Pseudomonadota</taxon>
        <taxon>Alphaproteobacteria</taxon>
        <taxon>Sphingomonadales</taxon>
        <taxon>Sphingomonadaceae</taxon>
        <taxon>Sphingomonas</taxon>
    </lineage>
</organism>
<dbReference type="InterPro" id="IPR024088">
    <property type="entry name" value="Tyr-tRNA-ligase_bac-type"/>
</dbReference>
<evidence type="ECO:0000256" key="6">
    <source>
        <dbReference type="ARBA" id="ARBA00022917"/>
    </source>
</evidence>
<sequence>MRSLFPSRLREGLGEGMGATIRYVRTTPPPTLPARGRGEEEAMTELKSELLRVLTDRGYIHQTTDAAALDALATTSVVPGYIGFDPTAPSLHVGSLVQIMLLRRLQQTGHKPIVLMGGGTGKIGDPSFKEESRQLLNDDRVAENVASIRRIFERFLTFGDGPTDAVMVDNADWLDKLEYIPFLREVGQHFSVNRMLSFDSVKLRLDREQSLSFLEFNYMILQAYDFRELSQRHGVRLQMGGSDQWGNIVNGIELARRMDGTEVFGVTTPLLTTADGTKMGKTVAGAVWLHEDQLPHFDYWQFWRNADDRDVGRFLRLYTDLPLDEIARLEALEGAEINEAKKILANEATAMCRGREAADAAAETARRTFEEGTSGDALPTFAASGEVALVDVLVGLGFCASKGEARRLIKQGGARIGADKVSDEAATVSAGLEPLRISAGKKNHGLLIAG</sequence>
<dbReference type="EMBL" id="MPSB01000001">
    <property type="protein sequence ID" value="ONF97379.1"/>
    <property type="molecule type" value="Genomic_DNA"/>
</dbReference>
<protein>
    <recommendedName>
        <fullName evidence="9">Tyrosine--tRNA ligase</fullName>
        <ecNumber evidence="9">6.1.1.1</ecNumber>
    </recommendedName>
    <alternativeName>
        <fullName evidence="9">Tyrosyl-tRNA synthetase</fullName>
        <shortName evidence="9">TyrRS</shortName>
    </alternativeName>
</protein>
<comment type="subcellular location">
    <subcellularLocation>
        <location evidence="9">Cytoplasm</location>
    </subcellularLocation>
</comment>
<dbReference type="GO" id="GO:0006437">
    <property type="term" value="P:tyrosyl-tRNA aminoacylation"/>
    <property type="evidence" value="ECO:0007669"/>
    <property type="project" value="UniProtKB-UniRule"/>
</dbReference>
<comment type="function">
    <text evidence="9">Catalyzes the attachment of tyrosine to tRNA(Tyr) in a two-step reaction: tyrosine is first activated by ATP to form Tyr-AMP and then transferred to the acceptor end of tRNA(Tyr).</text>
</comment>
<dbReference type="SUPFAM" id="SSF52374">
    <property type="entry name" value="Nucleotidylyl transferase"/>
    <property type="match status" value="1"/>
</dbReference>
<evidence type="ECO:0000256" key="9">
    <source>
        <dbReference type="HAMAP-Rule" id="MF_02006"/>
    </source>
</evidence>
<dbReference type="GO" id="GO:0003723">
    <property type="term" value="F:RNA binding"/>
    <property type="evidence" value="ECO:0007669"/>
    <property type="project" value="UniProtKB-KW"/>
</dbReference>
<dbReference type="PANTHER" id="PTHR11766">
    <property type="entry name" value="TYROSYL-TRNA SYNTHETASE"/>
    <property type="match status" value="1"/>
</dbReference>
<keyword evidence="2 9" id="KW-0436">Ligase</keyword>
<dbReference type="NCBIfam" id="TIGR00234">
    <property type="entry name" value="tyrS"/>
    <property type="match status" value="1"/>
</dbReference>
<evidence type="ECO:0000256" key="3">
    <source>
        <dbReference type="ARBA" id="ARBA00022741"/>
    </source>
</evidence>
<dbReference type="GO" id="GO:0005524">
    <property type="term" value="F:ATP binding"/>
    <property type="evidence" value="ECO:0007669"/>
    <property type="project" value="UniProtKB-UniRule"/>
</dbReference>
<keyword evidence="6 9" id="KW-0648">Protein biosynthesis</keyword>
<reference evidence="11 12" key="1">
    <citation type="submission" date="2016-11" db="EMBL/GenBank/DDBJ databases">
        <title>Genome sequence of Sphingomonas jeddahensis G39.</title>
        <authorList>
            <person name="Poehlein A."/>
            <person name="Wuebbeler J.H."/>
            <person name="Steinbuechel A."/>
            <person name="Daniel R."/>
        </authorList>
    </citation>
    <scope>NUCLEOTIDE SEQUENCE [LARGE SCALE GENOMIC DNA]</scope>
    <source>
        <strain evidence="11 12">G39</strain>
    </source>
</reference>
<dbReference type="PROSITE" id="PS50889">
    <property type="entry name" value="S4"/>
    <property type="match status" value="1"/>
</dbReference>
<keyword evidence="5 10" id="KW-0694">RNA-binding</keyword>
<evidence type="ECO:0000256" key="7">
    <source>
        <dbReference type="ARBA" id="ARBA00023146"/>
    </source>
</evidence>
<dbReference type="InterPro" id="IPR002307">
    <property type="entry name" value="Tyr-tRNA-ligase"/>
</dbReference>
<evidence type="ECO:0000256" key="2">
    <source>
        <dbReference type="ARBA" id="ARBA00022598"/>
    </source>
</evidence>
<dbReference type="CDD" id="cd00165">
    <property type="entry name" value="S4"/>
    <property type="match status" value="1"/>
</dbReference>
<feature type="binding site" evidence="9">
    <location>
        <position position="218"/>
    </location>
    <ligand>
        <name>L-tyrosine</name>
        <dbReference type="ChEBI" id="CHEBI:58315"/>
    </ligand>
</feature>
<dbReference type="STRING" id="1915074.SPHI_00070"/>
<dbReference type="PRINTS" id="PR01040">
    <property type="entry name" value="TRNASYNTHTYR"/>
</dbReference>
<evidence type="ECO:0000256" key="10">
    <source>
        <dbReference type="PROSITE-ProRule" id="PRU00182"/>
    </source>
</evidence>
<dbReference type="InterPro" id="IPR036986">
    <property type="entry name" value="S4_RNA-bd_sf"/>
</dbReference>
<dbReference type="CDD" id="cd00805">
    <property type="entry name" value="TyrRS_core"/>
    <property type="match status" value="1"/>
</dbReference>
<comment type="subunit">
    <text evidence="9">Homodimer.</text>
</comment>
<dbReference type="Gene3D" id="3.40.50.620">
    <property type="entry name" value="HUPs"/>
    <property type="match status" value="1"/>
</dbReference>
<dbReference type="InterPro" id="IPR024107">
    <property type="entry name" value="Tyr-tRNA-ligase_bac_1"/>
</dbReference>
<evidence type="ECO:0000256" key="4">
    <source>
        <dbReference type="ARBA" id="ARBA00022840"/>
    </source>
</evidence>
<name>A0A1V2EYY1_9SPHN</name>
<keyword evidence="7 9" id="KW-0030">Aminoacyl-tRNA synthetase</keyword>
<comment type="similarity">
    <text evidence="9">Belongs to the class-I aminoacyl-tRNA synthetase family. TyrS type 1 subfamily.</text>
</comment>
<dbReference type="AlphaFoldDB" id="A0A1V2EYY1"/>
<feature type="binding site" evidence="9">
    <location>
        <position position="281"/>
    </location>
    <ligand>
        <name>ATP</name>
        <dbReference type="ChEBI" id="CHEBI:30616"/>
    </ligand>
</feature>
<comment type="caution">
    <text evidence="11">The sequence shown here is derived from an EMBL/GenBank/DDBJ whole genome shotgun (WGS) entry which is preliminary data.</text>
</comment>